<dbReference type="InterPro" id="IPR057326">
    <property type="entry name" value="KR_dom"/>
</dbReference>
<dbReference type="InterPro" id="IPR014030">
    <property type="entry name" value="Ketoacyl_synth_N"/>
</dbReference>
<evidence type="ECO:0000256" key="18">
    <source>
        <dbReference type="ARBA" id="ARBA00075053"/>
    </source>
</evidence>
<dbReference type="GO" id="GO:0006633">
    <property type="term" value="P:fatty acid biosynthetic process"/>
    <property type="evidence" value="ECO:0007669"/>
    <property type="project" value="TreeGrafter"/>
</dbReference>
<reference evidence="26 27" key="1">
    <citation type="submission" date="2017-01" db="EMBL/GenBank/DDBJ databases">
        <authorList>
            <person name="Mah S.A."/>
            <person name="Swanson W.J."/>
            <person name="Moy G.W."/>
            <person name="Vacquier V.D."/>
        </authorList>
    </citation>
    <scope>NUCLEOTIDE SEQUENCE [LARGE SCALE GENOMIC DNA]</scope>
    <source>
        <strain evidence="26 27">DSM 21219</strain>
    </source>
</reference>
<evidence type="ECO:0000313" key="27">
    <source>
        <dbReference type="Proteomes" id="UP000192455"/>
    </source>
</evidence>
<evidence type="ECO:0000256" key="21">
    <source>
        <dbReference type="PROSITE-ProRule" id="PRU01363"/>
    </source>
</evidence>
<dbReference type="SUPFAM" id="SSF55048">
    <property type="entry name" value="Probable ACP-binding domain of malonyl-CoA ACP transacylase"/>
    <property type="match status" value="1"/>
</dbReference>
<evidence type="ECO:0000256" key="6">
    <source>
        <dbReference type="ARBA" id="ARBA00022832"/>
    </source>
</evidence>
<evidence type="ECO:0000256" key="11">
    <source>
        <dbReference type="ARBA" id="ARBA00050973"/>
    </source>
</evidence>
<dbReference type="SMART" id="SM00822">
    <property type="entry name" value="PKS_KR"/>
    <property type="match status" value="1"/>
</dbReference>
<dbReference type="OrthoDB" id="9778690at2"/>
<dbReference type="SUPFAM" id="SSF53901">
    <property type="entry name" value="Thiolase-like"/>
    <property type="match status" value="1"/>
</dbReference>
<feature type="active site" description="Proton acceptor; for dehydratase activity" evidence="21">
    <location>
        <position position="1432"/>
    </location>
</feature>
<evidence type="ECO:0000256" key="22">
    <source>
        <dbReference type="SAM" id="MobiDB-lite"/>
    </source>
</evidence>
<dbReference type="InterPro" id="IPR020807">
    <property type="entry name" value="PKS_DH"/>
</dbReference>
<dbReference type="PROSITE" id="PS52019">
    <property type="entry name" value="PKS_MFAS_DH"/>
    <property type="match status" value="1"/>
</dbReference>
<dbReference type="InterPro" id="IPR020841">
    <property type="entry name" value="PKS_Beta-ketoAc_synthase_dom"/>
</dbReference>
<dbReference type="Pfam" id="PF00550">
    <property type="entry name" value="PP-binding"/>
    <property type="match status" value="1"/>
</dbReference>
<dbReference type="InterPro" id="IPR001227">
    <property type="entry name" value="Ac_transferase_dom_sf"/>
</dbReference>
<name>A0A1R3X0N1_9RHOB</name>
<dbReference type="InterPro" id="IPR001031">
    <property type="entry name" value="Thioesterase"/>
</dbReference>
<dbReference type="CDD" id="cd00833">
    <property type="entry name" value="PKS"/>
    <property type="match status" value="1"/>
</dbReference>
<dbReference type="Pfam" id="PF08659">
    <property type="entry name" value="KR"/>
    <property type="match status" value="1"/>
</dbReference>
<dbReference type="FunFam" id="3.40.47.10:FF:000042">
    <property type="entry name" value="Polyketide synthase Pks13"/>
    <property type="match status" value="1"/>
</dbReference>
<dbReference type="InterPro" id="IPR049551">
    <property type="entry name" value="PKS_DH_C"/>
</dbReference>
<dbReference type="GO" id="GO:0034081">
    <property type="term" value="C:polyketide synthase complex"/>
    <property type="evidence" value="ECO:0007669"/>
    <property type="project" value="UniProtKB-ARBA"/>
</dbReference>
<evidence type="ECO:0000259" key="23">
    <source>
        <dbReference type="PROSITE" id="PS50075"/>
    </source>
</evidence>
<dbReference type="InterPro" id="IPR016039">
    <property type="entry name" value="Thiolase-like"/>
</dbReference>
<dbReference type="InterPro" id="IPR013968">
    <property type="entry name" value="PKS_KR"/>
</dbReference>
<dbReference type="PROSITE" id="PS50075">
    <property type="entry name" value="CARRIER"/>
    <property type="match status" value="1"/>
</dbReference>
<dbReference type="InterPro" id="IPR049900">
    <property type="entry name" value="PKS_mFAS_DH"/>
</dbReference>
<evidence type="ECO:0000256" key="13">
    <source>
        <dbReference type="ARBA" id="ARBA00052119"/>
    </source>
</evidence>
<dbReference type="Pfam" id="PF00109">
    <property type="entry name" value="ketoacyl-synt"/>
    <property type="match status" value="1"/>
</dbReference>
<dbReference type="Gene3D" id="3.40.50.1820">
    <property type="entry name" value="alpha/beta hydrolase"/>
    <property type="match status" value="1"/>
</dbReference>
<evidence type="ECO:0000256" key="2">
    <source>
        <dbReference type="ARBA" id="ARBA00001957"/>
    </source>
</evidence>
<dbReference type="InterPro" id="IPR014031">
    <property type="entry name" value="Ketoacyl_synth_C"/>
</dbReference>
<feature type="compositionally biased region" description="Polar residues" evidence="22">
    <location>
        <begin position="1757"/>
        <end position="1768"/>
    </location>
</feature>
<evidence type="ECO:0000256" key="4">
    <source>
        <dbReference type="ARBA" id="ARBA00022553"/>
    </source>
</evidence>
<dbReference type="Pfam" id="PF21089">
    <property type="entry name" value="PKS_DH_N"/>
    <property type="match status" value="1"/>
</dbReference>
<dbReference type="Gene3D" id="3.30.70.3290">
    <property type="match status" value="1"/>
</dbReference>
<dbReference type="Pfam" id="PF22621">
    <property type="entry name" value="CurL-like_PKS_C"/>
    <property type="match status" value="1"/>
</dbReference>
<evidence type="ECO:0000256" key="20">
    <source>
        <dbReference type="ARBA" id="ARBA00084020"/>
    </source>
</evidence>
<dbReference type="EMBL" id="FTPS01000001">
    <property type="protein sequence ID" value="SIT84098.1"/>
    <property type="molecule type" value="Genomic_DNA"/>
</dbReference>
<feature type="domain" description="Ketosynthase family 3 (KS3)" evidence="24">
    <location>
        <begin position="11"/>
        <end position="439"/>
    </location>
</feature>
<feature type="compositionally biased region" description="Basic and acidic residues" evidence="22">
    <location>
        <begin position="2150"/>
        <end position="2159"/>
    </location>
</feature>
<dbReference type="Gene3D" id="3.40.50.720">
    <property type="entry name" value="NAD(P)-binding Rossmann-like Domain"/>
    <property type="match status" value="1"/>
</dbReference>
<comment type="cofactor">
    <cofactor evidence="1">
        <name>NADP(+)</name>
        <dbReference type="ChEBI" id="CHEBI:58349"/>
    </cofactor>
</comment>
<keyword evidence="8" id="KW-0560">Oxidoreductase</keyword>
<dbReference type="InterPro" id="IPR016035">
    <property type="entry name" value="Acyl_Trfase/lysoPLipase"/>
</dbReference>
<feature type="region of interest" description="Disordered" evidence="22">
    <location>
        <begin position="1756"/>
        <end position="1775"/>
    </location>
</feature>
<protein>
    <recommendedName>
        <fullName evidence="17">Phenolphthiocerol/phthiocerol polyketide synthase subunit E</fullName>
        <ecNumber evidence="16">2.3.1.292</ecNumber>
    </recommendedName>
    <alternativeName>
        <fullName evidence="19">(Phenol)carboxyphthiodiolenone synthase subunit E</fullName>
    </alternativeName>
    <alternativeName>
        <fullName evidence="20">Beta-ketoacyl-acyl-carrier-protein synthase I</fullName>
    </alternativeName>
    <alternativeName>
        <fullName evidence="18">Phthiocerol synthesis polyketide synthase type I PpsE</fullName>
    </alternativeName>
</protein>
<comment type="catalytic activity">
    <reaction evidence="13">
        <text>docosanoyl-[(phenol)carboxyphthiodiolenone synthase] + 2 (S)-methylmalonyl-CoA + 3 malonyl-CoA + 5 NADPH + 10 H(+) = C34-carboxyphthiodiolenone-[(phenol)carboxyphthiodiolenone synthase] + 5 CO2 + 5 NADP(+) + 5 CoA + 2 H2O</text>
        <dbReference type="Rhea" id="RHEA:57752"/>
        <dbReference type="Rhea" id="RHEA-COMP:14987"/>
        <dbReference type="Rhea" id="RHEA-COMP:14988"/>
        <dbReference type="ChEBI" id="CHEBI:15377"/>
        <dbReference type="ChEBI" id="CHEBI:15378"/>
        <dbReference type="ChEBI" id="CHEBI:16526"/>
        <dbReference type="ChEBI" id="CHEBI:57287"/>
        <dbReference type="ChEBI" id="CHEBI:57327"/>
        <dbReference type="ChEBI" id="CHEBI:57384"/>
        <dbReference type="ChEBI" id="CHEBI:57783"/>
        <dbReference type="ChEBI" id="CHEBI:58349"/>
        <dbReference type="ChEBI" id="CHEBI:142237"/>
        <dbReference type="ChEBI" id="CHEBI:142238"/>
        <dbReference type="EC" id="2.3.1.292"/>
    </reaction>
</comment>
<dbReference type="Pfam" id="PF14765">
    <property type="entry name" value="PS-DH"/>
    <property type="match status" value="1"/>
</dbReference>
<gene>
    <name evidence="26" type="ORF">SAMN05421849_2043</name>
</gene>
<dbReference type="SMART" id="SM00824">
    <property type="entry name" value="PKS_TE"/>
    <property type="match status" value="1"/>
</dbReference>
<comment type="cofactor">
    <cofactor evidence="2">
        <name>pantetheine 4'-phosphate</name>
        <dbReference type="ChEBI" id="CHEBI:47942"/>
    </cofactor>
</comment>
<dbReference type="RefSeq" id="WP_076649748.1">
    <property type="nucleotide sequence ID" value="NZ_FTPS01000001.1"/>
</dbReference>
<evidence type="ECO:0000256" key="5">
    <source>
        <dbReference type="ARBA" id="ARBA00022679"/>
    </source>
</evidence>
<evidence type="ECO:0000256" key="8">
    <source>
        <dbReference type="ARBA" id="ARBA00023002"/>
    </source>
</evidence>
<dbReference type="InterPro" id="IPR042104">
    <property type="entry name" value="PKS_dehydratase_sf"/>
</dbReference>
<dbReference type="EC" id="2.3.1.292" evidence="16"/>
<evidence type="ECO:0000259" key="24">
    <source>
        <dbReference type="PROSITE" id="PS52004"/>
    </source>
</evidence>
<keyword evidence="7" id="KW-0521">NADP</keyword>
<dbReference type="GO" id="GO:0031177">
    <property type="term" value="F:phosphopantetheine binding"/>
    <property type="evidence" value="ECO:0007669"/>
    <property type="project" value="InterPro"/>
</dbReference>
<dbReference type="SUPFAM" id="SSF47336">
    <property type="entry name" value="ACP-like"/>
    <property type="match status" value="1"/>
</dbReference>
<dbReference type="SMART" id="SM00827">
    <property type="entry name" value="PKS_AT"/>
    <property type="match status" value="1"/>
</dbReference>
<dbReference type="InterPro" id="IPR036291">
    <property type="entry name" value="NAD(P)-bd_dom_sf"/>
</dbReference>
<dbReference type="SMART" id="SM00825">
    <property type="entry name" value="PKS_KS"/>
    <property type="match status" value="1"/>
</dbReference>
<evidence type="ECO:0000256" key="3">
    <source>
        <dbReference type="ARBA" id="ARBA00022450"/>
    </source>
</evidence>
<keyword evidence="6" id="KW-0276">Fatty acid metabolism</keyword>
<comment type="catalytic activity">
    <reaction evidence="12">
        <text>19-(4-hydroxyphenyl)nonadecanoyl-[(phenol)carboxyphthiodiolenone synthase] + 2 (S)-methylmalonyl-CoA + 3 malonyl-CoA + 5 NADPH + 10 H(+) = C37-(phenol)carboxyphthiodiolenone-[(phenol)carboxyphthiodiolenone synthase] + 5 CO2 + 5 NADP(+) + 5 CoA + 2 H2O</text>
        <dbReference type="Rhea" id="RHEA:57760"/>
        <dbReference type="Rhea" id="RHEA-COMP:14273"/>
        <dbReference type="Rhea" id="RHEA-COMP:14990"/>
        <dbReference type="ChEBI" id="CHEBI:15377"/>
        <dbReference type="ChEBI" id="CHEBI:15378"/>
        <dbReference type="ChEBI" id="CHEBI:16526"/>
        <dbReference type="ChEBI" id="CHEBI:57287"/>
        <dbReference type="ChEBI" id="CHEBI:57327"/>
        <dbReference type="ChEBI" id="CHEBI:57384"/>
        <dbReference type="ChEBI" id="CHEBI:57783"/>
        <dbReference type="ChEBI" id="CHEBI:58349"/>
        <dbReference type="ChEBI" id="CHEBI:133301"/>
        <dbReference type="ChEBI" id="CHEBI:142260"/>
        <dbReference type="EC" id="2.3.1.292"/>
    </reaction>
</comment>
<dbReference type="InterPro" id="IPR020802">
    <property type="entry name" value="TesA-like"/>
</dbReference>
<dbReference type="InterPro" id="IPR029058">
    <property type="entry name" value="AB_hydrolase_fold"/>
</dbReference>
<comment type="catalytic activity">
    <reaction evidence="11">
        <text>17-(4-hydroxyphenyl)heptadecanoyl-[(phenol)carboxyphthiodiolenone synthase] + 2 (S)-methylmalonyl-CoA + 3 malonyl-CoA + 5 NADPH + 10 H(+) = C35-(phenol)carboxyphthiodiolenone-[(phenol)carboxyphthiodiolenone synthase] + 5 CO2 + 5 NADP(+) + 5 CoA + 2 H2O</text>
        <dbReference type="Rhea" id="RHEA:57756"/>
        <dbReference type="Rhea" id="RHEA-COMP:14272"/>
        <dbReference type="Rhea" id="RHEA-COMP:14989"/>
        <dbReference type="ChEBI" id="CHEBI:15377"/>
        <dbReference type="ChEBI" id="CHEBI:15378"/>
        <dbReference type="ChEBI" id="CHEBI:16526"/>
        <dbReference type="ChEBI" id="CHEBI:57287"/>
        <dbReference type="ChEBI" id="CHEBI:57327"/>
        <dbReference type="ChEBI" id="CHEBI:57384"/>
        <dbReference type="ChEBI" id="CHEBI:57783"/>
        <dbReference type="ChEBI" id="CHEBI:58349"/>
        <dbReference type="ChEBI" id="CHEBI:133300"/>
        <dbReference type="ChEBI" id="CHEBI:142259"/>
        <dbReference type="EC" id="2.3.1.292"/>
    </reaction>
</comment>
<evidence type="ECO:0000256" key="1">
    <source>
        <dbReference type="ARBA" id="ARBA00001937"/>
    </source>
</evidence>
<dbReference type="Gene3D" id="1.10.1200.10">
    <property type="entry name" value="ACP-like"/>
    <property type="match status" value="1"/>
</dbReference>
<organism evidence="26 27">
    <name type="scientific">Pontibaca methylaminivorans</name>
    <dbReference type="NCBI Taxonomy" id="515897"/>
    <lineage>
        <taxon>Bacteria</taxon>
        <taxon>Pseudomonadati</taxon>
        <taxon>Pseudomonadota</taxon>
        <taxon>Alphaproteobacteria</taxon>
        <taxon>Rhodobacterales</taxon>
        <taxon>Roseobacteraceae</taxon>
        <taxon>Pontibaca</taxon>
    </lineage>
</organism>
<evidence type="ECO:0000256" key="17">
    <source>
        <dbReference type="ARBA" id="ARBA00073623"/>
    </source>
</evidence>
<dbReference type="Pfam" id="PF00975">
    <property type="entry name" value="Thioesterase"/>
    <property type="match status" value="1"/>
</dbReference>
<feature type="region of interest" description="Disordered" evidence="22">
    <location>
        <begin position="2150"/>
        <end position="2180"/>
    </location>
</feature>
<evidence type="ECO:0000256" key="10">
    <source>
        <dbReference type="ARBA" id="ARBA00023268"/>
    </source>
</evidence>
<evidence type="ECO:0000256" key="15">
    <source>
        <dbReference type="ARBA" id="ARBA00058455"/>
    </source>
</evidence>
<dbReference type="FunFam" id="1.10.1200.10:FF:000005">
    <property type="entry name" value="Nonribosomal peptide synthetase 1"/>
    <property type="match status" value="1"/>
</dbReference>
<dbReference type="STRING" id="515897.SAMN05421849_2043"/>
<dbReference type="SUPFAM" id="SSF51735">
    <property type="entry name" value="NAD(P)-binding Rossmann-fold domains"/>
    <property type="match status" value="2"/>
</dbReference>
<dbReference type="Pfam" id="PF21394">
    <property type="entry name" value="Beta-ketacyl_N"/>
    <property type="match status" value="1"/>
</dbReference>
<dbReference type="InterPro" id="IPR020806">
    <property type="entry name" value="PKS_PP-bd"/>
</dbReference>
<comment type="function">
    <text evidence="15">Part of the PpsABCDE complex involved in the biosynthesis of the lipid core common to phthiocerols and phenolphthiocerols by successive additions of malonyl-CoA or methylmalonyl-CoA extender units. PpsA can accept as substrate the activated forms of either icosanoyl (C20), docosanoyl (C22) or lignoceroyl (C24) groups from FadD26, or a (4-hydroxyphenyl)-C17 or (4-hydroxyphenyl)-C19 fatty acyl from FadD29. PpsA initiates the biosynthesis and extends its substrate using a malonyl-CoA extender unit. The PpsB and PpsC proteins add the second and third malonyl-CoA extender units. PpsD adds an (R)-methylmalonyl unit and PpsE adds a second (R)-methylmalonyl unit. The incorporation of the methylmalonyl units results in formation of two branched methyl groups in the elongated product.</text>
</comment>
<dbReference type="SUPFAM" id="SSF52151">
    <property type="entry name" value="FabD/lysophospholipase-like"/>
    <property type="match status" value="1"/>
</dbReference>
<dbReference type="PANTHER" id="PTHR43775">
    <property type="entry name" value="FATTY ACID SYNTHASE"/>
    <property type="match status" value="1"/>
</dbReference>
<comment type="catalytic activity">
    <reaction evidence="14">
        <text>icosanoyl-[(phenol)carboxyphthiodiolenone synthase] + 2 (S)-methylmalonyl-CoA + 3 malonyl-CoA + 5 NADPH + 10 H(+) = C32-carboxyphthiodiolenone-[(phenol)carboxyphthiodiolenone synthase] + 5 CO2 + 5 NADP(+) + 5 CoA + 2 H2O</text>
        <dbReference type="Rhea" id="RHEA:57748"/>
        <dbReference type="Rhea" id="RHEA-COMP:14985"/>
        <dbReference type="Rhea" id="RHEA-COMP:14986"/>
        <dbReference type="ChEBI" id="CHEBI:15377"/>
        <dbReference type="ChEBI" id="CHEBI:15378"/>
        <dbReference type="ChEBI" id="CHEBI:16526"/>
        <dbReference type="ChEBI" id="CHEBI:57287"/>
        <dbReference type="ChEBI" id="CHEBI:57327"/>
        <dbReference type="ChEBI" id="CHEBI:57384"/>
        <dbReference type="ChEBI" id="CHEBI:57783"/>
        <dbReference type="ChEBI" id="CHEBI:58349"/>
        <dbReference type="ChEBI" id="CHEBI:87848"/>
        <dbReference type="ChEBI" id="CHEBI:142236"/>
        <dbReference type="EC" id="2.3.1.292"/>
    </reaction>
</comment>
<evidence type="ECO:0000256" key="14">
    <source>
        <dbReference type="ARBA" id="ARBA00052745"/>
    </source>
</evidence>
<proteinExistence type="predicted"/>
<feature type="region of interest" description="N-terminal hotdog fold" evidence="21">
    <location>
        <begin position="1401"/>
        <end position="1523"/>
    </location>
</feature>
<dbReference type="InterPro" id="IPR049552">
    <property type="entry name" value="PKS_DH_N"/>
</dbReference>
<feature type="region of interest" description="C-terminal hotdog fold" evidence="21">
    <location>
        <begin position="1537"/>
        <end position="1684"/>
    </location>
</feature>
<dbReference type="InterPro" id="IPR014043">
    <property type="entry name" value="Acyl_transferase_dom"/>
</dbReference>
<dbReference type="Gene3D" id="3.30.70.250">
    <property type="entry name" value="Malonyl-CoA ACP transacylase, ACP-binding"/>
    <property type="match status" value="1"/>
</dbReference>
<dbReference type="GO" id="GO:0016491">
    <property type="term" value="F:oxidoreductase activity"/>
    <property type="evidence" value="ECO:0007669"/>
    <property type="project" value="UniProtKB-KW"/>
</dbReference>
<dbReference type="Gene3D" id="3.40.366.10">
    <property type="entry name" value="Malonyl-Coenzyme A Acyl Carrier Protein, domain 2"/>
    <property type="match status" value="1"/>
</dbReference>
<evidence type="ECO:0000256" key="19">
    <source>
        <dbReference type="ARBA" id="ARBA00078169"/>
    </source>
</evidence>
<dbReference type="CDD" id="cd08953">
    <property type="entry name" value="KR_2_SDR_x"/>
    <property type="match status" value="1"/>
</dbReference>
<evidence type="ECO:0000256" key="12">
    <source>
        <dbReference type="ARBA" id="ARBA00051971"/>
    </source>
</evidence>
<accession>A0A1R3X0N1</accession>
<dbReference type="Pfam" id="PF02801">
    <property type="entry name" value="Ketoacyl-synt_C"/>
    <property type="match status" value="1"/>
</dbReference>
<keyword evidence="5 26" id="KW-0808">Transferase</keyword>
<dbReference type="PANTHER" id="PTHR43775:SF51">
    <property type="entry name" value="INACTIVE PHENOLPHTHIOCEROL SYNTHESIS POLYKETIDE SYNTHASE TYPE I PKS1-RELATED"/>
    <property type="match status" value="1"/>
</dbReference>
<dbReference type="InterPro" id="IPR036736">
    <property type="entry name" value="ACP-like_sf"/>
</dbReference>
<dbReference type="Proteomes" id="UP000192455">
    <property type="component" value="Unassembled WGS sequence"/>
</dbReference>
<dbReference type="InterPro" id="IPR016036">
    <property type="entry name" value="Malonyl_transacylase_ACP-bd"/>
</dbReference>
<keyword evidence="3" id="KW-0596">Phosphopantetheine</keyword>
<sequence length="2180" mass="236191">MSQQPADSLADEDIAIVGLSLCVPGAGSAETFWSNLRDGVESIEVLDEAALLEAGERPDLIRRKNYVPATARLEGFDRFDAEFFGFSPKEAAILDPQHRKFLETAWEAMESAGHPPESLNGHIGVYGGCGMGSYFYFNICSNRGLVDDVGMFLLRHTGNDKDFMTTRVSHVFDLKGPSVNIQTACSTSLVATHYAVQALRRGDCDMALAGGVTIELPQGRGYLYRENEVLSPDGHCHAFDHRAQGTVFGSGSGVVALRRLSDATRDGDHIWAVIKGSAVNNDGAAKAGYLAPSVDGQAAAITAALANAGVSADTIDYVECHGTGTYLGDPIEISALTEAFRKTSRDSGYCRVGSVKTNIGHLDTAAGVAGLIKTTLALHHRQIPPSLSYEKPNPAIDFETSPFRVADRLTDWESHRGPRRAGINALGVGGTNAHVVLEEAPERTASDESDWPFHVLCISGRSRAALDANGKALAAHLRANPGLDLADVAFTLKEGRRGFERRRVLVAETAQEAADLLDSGDERRVFTHEVLGDAPECVFMFPGGGAQYPDMARDLYETEPVFAEWMDRGLAHLEPQLDYDLRALWLPEPDQRGAAAKALTRPSVQLPLIMIVEYALAQLWMSWGVRPAALVGHSMGENTAACLAGVLSFEDCIDLVLLRGRLFDRVPRGGMLSIALSREETEAFIGDDLDIATVNAPTLTTVSGPDEALEALGKRLTAAEVEFQRIAIDIAAHSRMLDPILDEFRAFLRGLSLHAPAIPIISNRSGQILAADEATDPDYWVNQLRQPVLFADCITTAAEGAPRVFLEVGPGKALSSLARMNAAVKPAQVLASLRHPDQAIADDAYFLGVIGRLWACGVNADWAQIWGEARRNRLPLPTYQFQRSRYFIEPGKPAEVEADTALARSDDLTDWGWRPAWRPRSADCDIDVTHDATLGAPLTWLFFEDDHGVAATLSGRLESGGHRILRVRAGDTYAKLGEGRYQLAPEQGRAGYDALIADLEESGALPDRIAHFWLLTRDESFRPGSSFFDRNMEQGFYSLMWLAQSLSGADPEVPPALFVVTNGAAQVADEPLPWPEKATIAGPVGVIPREFPGLTCSRIDIPLAQRAVAQGFFARLRPEEPAPELDPLLRDLLLEELLAAPGNTVAALRNGRRYEQRYSPVALPEAESRIDGTPFREGGTYLLTGGFGGIARSIAADLMERFGANIILTSRTRLPERSEWDDHLERHGPANRVSRAIRAVQALEQGGRGRVLPVAADITNPEAMKTAVAGAQDILGPIHGVIHAAGVIDDAPILGRTTPEVEHVLAPKITGLRVLDEIFPDGTLDLMVLCSSSSTATHPAGQIDYVAANEYLNAFARSRRGGATRVLAVDWGVWSDIGMAAEAMAARLGEDASVEFFPAGLPLLDETGFDREGNRIFAARYATRDRWVLNEHRTAEGAALMPGTGYIELAAEAMAARGTPAFRMDDLYFLRALHVPDGTSRELLLRLVPEDDHDAFAVYSRTADGKGYVLHAQAELSPLEDDRPAPLDLDAIAARCGPVQRPEGGARLRSPQEAHLKFGPRWHVLRETALGKGEGLARLELPEAAQGDAGVLLHPGLLDLATGWAMGLIPGYGARHLWVPVSYQRIRVFAPLPQQLTSWVRLDPASPPGEGTVSFDVALSDLSGQVCAVLEGFHMQRMEGALDLSEPEAPDASAADLGLEPAPLRPLSADEERLHDTIAQGIRAEEGAEALRRALALDLPQVIVSPLDLDALIAETGRSSSAPETDGQSFDRPDLETSYVAPRNELEKTLAGLFQSLLGIGQVGIQDGFFDLGGHSLIAVRLFAQIKRLYDIQFPISVLFEAPSVEKLAALITAERGVVDAPAAAGAPDEGSAPAAPRHRHVVALHQGKAGQRPFFIVAGMFGNVLNLRQLALSLGKGRPVYGLQARGLIGSDEPHRSLVDAARDYIAEIREVQPEGPYMLGGYSGGGITALEMARQLEAAGETVSLLAFLDTPLPVRPGLSRLDRLMIRWGELREKGPGFISEWAGDRIAWEIQRRRRASERDQAIVSETAFNDLQIEAAFREAVGRYEVAPWPGPLVLFRPPLDRKWRVSGGRWVSSAREYVYPDNDWTRHAPRIEVFEVSGDHDSMVLAPNVATLAQHLRDCIRRAESGPENRADSRPGGADTGQQPGGWPFAKAAE</sequence>
<keyword evidence="10" id="KW-0511">Multifunctional enzyme</keyword>
<dbReference type="SMART" id="SM00823">
    <property type="entry name" value="PKS_PP"/>
    <property type="match status" value="1"/>
</dbReference>
<keyword evidence="4" id="KW-0597">Phosphoprotein</keyword>
<dbReference type="InterPro" id="IPR050091">
    <property type="entry name" value="PKS_NRPS_Biosynth_Enz"/>
</dbReference>
<dbReference type="Pfam" id="PF00698">
    <property type="entry name" value="Acyl_transf_1"/>
    <property type="match status" value="1"/>
</dbReference>
<evidence type="ECO:0000256" key="16">
    <source>
        <dbReference type="ARBA" id="ARBA00066974"/>
    </source>
</evidence>
<dbReference type="SUPFAM" id="SSF53474">
    <property type="entry name" value="alpha/beta-Hydrolases"/>
    <property type="match status" value="1"/>
</dbReference>
<feature type="domain" description="Carrier" evidence="23">
    <location>
        <begin position="1781"/>
        <end position="1856"/>
    </location>
</feature>
<dbReference type="InterPro" id="IPR049490">
    <property type="entry name" value="C883_1060-like_KR_N"/>
</dbReference>
<dbReference type="InterPro" id="IPR009081">
    <property type="entry name" value="PP-bd_ACP"/>
</dbReference>
<dbReference type="Gene3D" id="3.40.47.10">
    <property type="match status" value="1"/>
</dbReference>
<dbReference type="SMART" id="SM00826">
    <property type="entry name" value="PKS_DH"/>
    <property type="match status" value="1"/>
</dbReference>
<dbReference type="Gene3D" id="3.10.129.110">
    <property type="entry name" value="Polyketide synthase dehydratase"/>
    <property type="match status" value="1"/>
</dbReference>
<dbReference type="PROSITE" id="PS52004">
    <property type="entry name" value="KS3_2"/>
    <property type="match status" value="1"/>
</dbReference>
<evidence type="ECO:0000256" key="7">
    <source>
        <dbReference type="ARBA" id="ARBA00022857"/>
    </source>
</evidence>
<feature type="active site" description="Proton donor; for dehydratase activity" evidence="21">
    <location>
        <position position="1599"/>
    </location>
</feature>
<evidence type="ECO:0000313" key="26">
    <source>
        <dbReference type="EMBL" id="SIT84098.1"/>
    </source>
</evidence>
<feature type="domain" description="PKS/mFAS DH" evidence="25">
    <location>
        <begin position="1401"/>
        <end position="1684"/>
    </location>
</feature>
<keyword evidence="27" id="KW-1185">Reference proteome</keyword>
<evidence type="ECO:0000256" key="9">
    <source>
        <dbReference type="ARBA" id="ARBA00023098"/>
    </source>
</evidence>
<evidence type="ECO:0000259" key="25">
    <source>
        <dbReference type="PROSITE" id="PS52019"/>
    </source>
</evidence>
<keyword evidence="9" id="KW-0443">Lipid metabolism</keyword>
<dbReference type="GO" id="GO:0004312">
    <property type="term" value="F:fatty acid synthase activity"/>
    <property type="evidence" value="ECO:0007669"/>
    <property type="project" value="TreeGrafter"/>
</dbReference>